<evidence type="ECO:0000313" key="1">
    <source>
        <dbReference type="EMBL" id="EDS11864.1"/>
    </source>
</evidence>
<dbReference type="HOGENOM" id="CLU_3179444_0_0_9"/>
<reference evidence="1" key="2">
    <citation type="submission" date="2013-09" db="EMBL/GenBank/DDBJ databases">
        <title>Draft genome sequence of Anaerotruncus colihominis(DSM 17241).</title>
        <authorList>
            <person name="Sudarsanam P."/>
            <person name="Ley R."/>
            <person name="Guruge J."/>
            <person name="Turnbaugh P.J."/>
            <person name="Mahowald M."/>
            <person name="Liep D."/>
            <person name="Gordon J."/>
        </authorList>
    </citation>
    <scope>NUCLEOTIDE SEQUENCE</scope>
    <source>
        <strain evidence="1">DSM 17241</strain>
    </source>
</reference>
<protein>
    <submittedName>
        <fullName evidence="1">Uncharacterized protein</fullName>
    </submittedName>
</protein>
<sequence length="46" mass="5309">MTRFAIAYSIIKNSLFSKVMGDGFASMCWQLEIKATNFAKERFNEI</sequence>
<dbReference type="EMBL" id="ABGD02000011">
    <property type="protein sequence ID" value="EDS11864.1"/>
    <property type="molecule type" value="Genomic_DNA"/>
</dbReference>
<dbReference type="AlphaFoldDB" id="B0P9H7"/>
<comment type="caution">
    <text evidence="1">The sequence shown here is derived from an EMBL/GenBank/DDBJ whole genome shotgun (WGS) entry which is preliminary data.</text>
</comment>
<gene>
    <name evidence="1" type="ORF">ANACOL_01445</name>
</gene>
<name>B0P9H7_9FIRM</name>
<proteinExistence type="predicted"/>
<accession>B0P9H7</accession>
<keyword evidence="2" id="KW-1185">Reference proteome</keyword>
<evidence type="ECO:0000313" key="2">
    <source>
        <dbReference type="Proteomes" id="UP000003803"/>
    </source>
</evidence>
<reference evidence="1" key="1">
    <citation type="submission" date="2007-11" db="EMBL/GenBank/DDBJ databases">
        <authorList>
            <person name="Fulton L."/>
            <person name="Clifton S."/>
            <person name="Fulton B."/>
            <person name="Xu J."/>
            <person name="Minx P."/>
            <person name="Pepin K.H."/>
            <person name="Johnson M."/>
            <person name="Thiruvilangam P."/>
            <person name="Bhonagiri V."/>
            <person name="Nash W.E."/>
            <person name="Mardis E.R."/>
            <person name="Wilson R.K."/>
        </authorList>
    </citation>
    <scope>NUCLEOTIDE SEQUENCE [LARGE SCALE GENOMIC DNA]</scope>
    <source>
        <strain evidence="1">DSM 17241</strain>
    </source>
</reference>
<organism evidence="1 2">
    <name type="scientific">Anaerotruncus colihominis DSM 17241</name>
    <dbReference type="NCBI Taxonomy" id="445972"/>
    <lineage>
        <taxon>Bacteria</taxon>
        <taxon>Bacillati</taxon>
        <taxon>Bacillota</taxon>
        <taxon>Clostridia</taxon>
        <taxon>Eubacteriales</taxon>
        <taxon>Oscillospiraceae</taxon>
        <taxon>Anaerotruncus</taxon>
    </lineage>
</organism>
<dbReference type="Proteomes" id="UP000003803">
    <property type="component" value="Unassembled WGS sequence"/>
</dbReference>